<evidence type="ECO:0000256" key="1">
    <source>
        <dbReference type="SAM" id="SignalP"/>
    </source>
</evidence>
<evidence type="ECO:0000313" key="3">
    <source>
        <dbReference type="Proteomes" id="UP000188728"/>
    </source>
</evidence>
<gene>
    <name evidence="2" type="ORF">BKK51_10330</name>
</gene>
<comment type="caution">
    <text evidence="2">The sequence shown here is derived from an EMBL/GenBank/DDBJ whole genome shotgun (WGS) entry which is preliminary data.</text>
</comment>
<dbReference type="Proteomes" id="UP000188728">
    <property type="component" value="Unassembled WGS sequence"/>
</dbReference>
<protein>
    <recommendedName>
        <fullName evidence="4">Adhesin</fullName>
    </recommendedName>
</protein>
<dbReference type="RefSeq" id="WP_077474513.1">
    <property type="nucleotide sequence ID" value="NZ_MLHK01000061.1"/>
</dbReference>
<keyword evidence="1" id="KW-0732">Signal</keyword>
<proteinExistence type="predicted"/>
<feature type="signal peptide" evidence="1">
    <location>
        <begin position="1"/>
        <end position="19"/>
    </location>
</feature>
<accession>A0A1V3IPE9</accession>
<dbReference type="EMBL" id="MLHK01000061">
    <property type="protein sequence ID" value="OOF43930.1"/>
    <property type="molecule type" value="Genomic_DNA"/>
</dbReference>
<evidence type="ECO:0008006" key="4">
    <source>
        <dbReference type="Google" id="ProtNLM"/>
    </source>
</evidence>
<reference evidence="2 3" key="1">
    <citation type="submission" date="2016-10" db="EMBL/GenBank/DDBJ databases">
        <title>Rodentibacter gen. nov. and new species.</title>
        <authorList>
            <person name="Christensen H."/>
        </authorList>
    </citation>
    <scope>NUCLEOTIDE SEQUENCE [LARGE SCALE GENOMIC DNA]</scope>
    <source>
        <strain evidence="2 3">H1983213011</strain>
    </source>
</reference>
<feature type="chain" id="PRO_5012550488" description="Adhesin" evidence="1">
    <location>
        <begin position="20"/>
        <end position="137"/>
    </location>
</feature>
<sequence>MKKLLAITALSLCTLSAFAANNTIFSCNTQNGTPVKIIKVGNDYEFTYGKTTFKNPAKQVLSSENSYIATGSSFITSSLELKNNGMRYVVEFVQPRGSKSVEEPTLYVFKEDKMDTVSCKTNGVVHNFEQRSMTTSP</sequence>
<evidence type="ECO:0000313" key="2">
    <source>
        <dbReference type="EMBL" id="OOF43930.1"/>
    </source>
</evidence>
<organism evidence="2 3">
    <name type="scientific">Rodentibacter trehalosifermentans</name>
    <dbReference type="NCBI Taxonomy" id="1908263"/>
    <lineage>
        <taxon>Bacteria</taxon>
        <taxon>Pseudomonadati</taxon>
        <taxon>Pseudomonadota</taxon>
        <taxon>Gammaproteobacteria</taxon>
        <taxon>Pasteurellales</taxon>
        <taxon>Pasteurellaceae</taxon>
        <taxon>Rodentibacter</taxon>
    </lineage>
</organism>
<name>A0A1V3IPE9_9PAST</name>
<dbReference type="PROSITE" id="PS51257">
    <property type="entry name" value="PROKAR_LIPOPROTEIN"/>
    <property type="match status" value="1"/>
</dbReference>
<dbReference type="AlphaFoldDB" id="A0A1V3IPE9"/>